<accession>A0A2M4DE72</accession>
<proteinExistence type="predicted"/>
<protein>
    <submittedName>
        <fullName evidence="2">Putative secreted protein</fullName>
    </submittedName>
</protein>
<dbReference type="AlphaFoldDB" id="A0A2M4DE72"/>
<name>A0A2M4DE72_ANODA</name>
<reference evidence="2" key="1">
    <citation type="submission" date="2018-01" db="EMBL/GenBank/DDBJ databases">
        <title>An insight into the sialome of Amazonian anophelines.</title>
        <authorList>
            <person name="Ribeiro J.M."/>
            <person name="Scarpassa V."/>
            <person name="Calvo E."/>
        </authorList>
    </citation>
    <scope>NUCLEOTIDE SEQUENCE</scope>
</reference>
<feature type="chain" id="PRO_5014714475" evidence="1">
    <location>
        <begin position="28"/>
        <end position="75"/>
    </location>
</feature>
<evidence type="ECO:0000313" key="2">
    <source>
        <dbReference type="EMBL" id="MBW75872.1"/>
    </source>
</evidence>
<sequence length="75" mass="8326">MPDIGPGHWVVMVAMVVVDQLVMVASSANPRTGLVATELFQQQFMQIVNLGWIETPATWRIRSKWSGMITIVGLD</sequence>
<evidence type="ECO:0000256" key="1">
    <source>
        <dbReference type="SAM" id="SignalP"/>
    </source>
</evidence>
<organism evidence="2">
    <name type="scientific">Anopheles darlingi</name>
    <name type="common">Mosquito</name>
    <dbReference type="NCBI Taxonomy" id="43151"/>
    <lineage>
        <taxon>Eukaryota</taxon>
        <taxon>Metazoa</taxon>
        <taxon>Ecdysozoa</taxon>
        <taxon>Arthropoda</taxon>
        <taxon>Hexapoda</taxon>
        <taxon>Insecta</taxon>
        <taxon>Pterygota</taxon>
        <taxon>Neoptera</taxon>
        <taxon>Endopterygota</taxon>
        <taxon>Diptera</taxon>
        <taxon>Nematocera</taxon>
        <taxon>Culicoidea</taxon>
        <taxon>Culicidae</taxon>
        <taxon>Anophelinae</taxon>
        <taxon>Anopheles</taxon>
    </lineage>
</organism>
<dbReference type="EMBL" id="GGFL01011694">
    <property type="protein sequence ID" value="MBW75872.1"/>
    <property type="molecule type" value="Transcribed_RNA"/>
</dbReference>
<feature type="signal peptide" evidence="1">
    <location>
        <begin position="1"/>
        <end position="27"/>
    </location>
</feature>
<keyword evidence="1" id="KW-0732">Signal</keyword>